<dbReference type="PANTHER" id="PTHR24020:SF84">
    <property type="entry name" value="VWFA DOMAIN-CONTAINING PROTEIN"/>
    <property type="match status" value="1"/>
</dbReference>
<proteinExistence type="inferred from homology"/>
<dbReference type="Pfam" id="PF00092">
    <property type="entry name" value="VWA"/>
    <property type="match status" value="1"/>
</dbReference>
<dbReference type="EMBL" id="MKHE01000028">
    <property type="protein sequence ID" value="OWK01480.1"/>
    <property type="molecule type" value="Genomic_DNA"/>
</dbReference>
<keyword evidence="9" id="KW-0325">Glycoprotein</keyword>
<evidence type="ECO:0000313" key="16">
    <source>
        <dbReference type="Proteomes" id="UP000242450"/>
    </source>
</evidence>
<feature type="domain" description="Fibronectin type-III" evidence="14">
    <location>
        <begin position="357"/>
        <end position="447"/>
    </location>
</feature>
<organism evidence="15 16">
    <name type="scientific">Cervus elaphus hippelaphus</name>
    <name type="common">European red deer</name>
    <dbReference type="NCBI Taxonomy" id="46360"/>
    <lineage>
        <taxon>Eukaryota</taxon>
        <taxon>Metazoa</taxon>
        <taxon>Chordata</taxon>
        <taxon>Craniata</taxon>
        <taxon>Vertebrata</taxon>
        <taxon>Euteleostomi</taxon>
        <taxon>Mammalia</taxon>
        <taxon>Eutheria</taxon>
        <taxon>Laurasiatheria</taxon>
        <taxon>Artiodactyla</taxon>
        <taxon>Ruminantia</taxon>
        <taxon>Pecora</taxon>
        <taxon>Cervidae</taxon>
        <taxon>Cervinae</taxon>
        <taxon>Cervus</taxon>
    </lineage>
</organism>
<dbReference type="OrthoDB" id="9934270at2759"/>
<evidence type="ECO:0000256" key="4">
    <source>
        <dbReference type="ARBA" id="ARBA00022729"/>
    </source>
</evidence>
<dbReference type="InterPro" id="IPR002035">
    <property type="entry name" value="VWF_A"/>
</dbReference>
<dbReference type="InterPro" id="IPR003961">
    <property type="entry name" value="FN3_dom"/>
</dbReference>
<dbReference type="SMART" id="SM00327">
    <property type="entry name" value="VWA"/>
    <property type="match status" value="1"/>
</dbReference>
<evidence type="ECO:0000256" key="2">
    <source>
        <dbReference type="ARBA" id="ARBA00022525"/>
    </source>
</evidence>
<dbReference type="SUPFAM" id="SSF49265">
    <property type="entry name" value="Fibronectin type III"/>
    <property type="match status" value="5"/>
</dbReference>
<dbReference type="FunFam" id="2.60.40.10:FF:000489">
    <property type="entry name" value="collagen alpha-1(XII) chain isoform X1"/>
    <property type="match status" value="1"/>
</dbReference>
<dbReference type="Gene3D" id="2.60.40.10">
    <property type="entry name" value="Immunoglobulins"/>
    <property type="match status" value="7"/>
</dbReference>
<dbReference type="CDD" id="cd01482">
    <property type="entry name" value="vWA_collagen_alphaI-XII-like"/>
    <property type="match status" value="1"/>
</dbReference>
<dbReference type="FunFam" id="3.40.50.410:FF:000001">
    <property type="entry name" value="Collagen, type XII, alpha 1"/>
    <property type="match status" value="1"/>
</dbReference>
<name>A0A212C669_CEREH</name>
<dbReference type="AlphaFoldDB" id="A0A212C669"/>
<dbReference type="Proteomes" id="UP000242450">
    <property type="component" value="Chromosome 28"/>
</dbReference>
<dbReference type="InterPro" id="IPR013783">
    <property type="entry name" value="Ig-like_fold"/>
</dbReference>
<evidence type="ECO:0000256" key="6">
    <source>
        <dbReference type="ARBA" id="ARBA00022889"/>
    </source>
</evidence>
<dbReference type="SMART" id="SM00210">
    <property type="entry name" value="TSPN"/>
    <property type="match status" value="1"/>
</dbReference>
<comment type="caution">
    <text evidence="15">The sequence shown here is derived from an EMBL/GenBank/DDBJ whole genome shotgun (WGS) entry which is preliminary data.</text>
</comment>
<gene>
    <name evidence="15" type="ORF">Celaphus_00018750</name>
</gene>
<comment type="similarity">
    <text evidence="11">Belongs to the fibril-associated collagens with interrupted helices (FACIT) family.</text>
</comment>
<feature type="compositionally biased region" description="Basic and acidic residues" evidence="12">
    <location>
        <begin position="1071"/>
        <end position="1098"/>
    </location>
</feature>
<keyword evidence="2" id="KW-0964">Secreted</keyword>
<evidence type="ECO:0000256" key="11">
    <source>
        <dbReference type="ARBA" id="ARBA00049648"/>
    </source>
</evidence>
<dbReference type="SMART" id="SM00060">
    <property type="entry name" value="FN3"/>
    <property type="match status" value="6"/>
</dbReference>
<keyword evidence="8" id="KW-1015">Disulfide bond</keyword>
<dbReference type="InterPro" id="IPR050525">
    <property type="entry name" value="ECM_Assembly_Org"/>
</dbReference>
<evidence type="ECO:0000256" key="8">
    <source>
        <dbReference type="ARBA" id="ARBA00023157"/>
    </source>
</evidence>
<keyword evidence="6" id="KW-0130">Cell adhesion</keyword>
<dbReference type="InterPro" id="IPR036465">
    <property type="entry name" value="vWFA_dom_sf"/>
</dbReference>
<dbReference type="Gene3D" id="3.40.50.410">
    <property type="entry name" value="von Willebrand factor, type A domain"/>
    <property type="match status" value="1"/>
</dbReference>
<sequence length="1176" mass="130704">MNVLWEPAPGKVRKYIVCYKTPEEEAKEITSKHIVLPSLMTDTVPAPTNLQITEVTPESFRGTWDHGASDVSLYRITWAPSGSADKMETILNGDENTLVFQNLNPNTLYEVSVTAIYPDESESDDLIGSERTQRLIPLTTQAPKSGPRNLQVYNATSNSLTVKWDPASGRVQKYRITYQPSTGEGNEQTTTIGGRQNSVLLQKLKPDTPYTITVSSLYPDGEEPLNTVRNLRVYDPSTGSLNVRWDHAEGNPRQYKLFYAPTAGGPEELVPIPGNTNYAILRNLQPDTQYTVTVVPVYSEENLACSPLQIVVPGNTHTVHLEQLIPDTPYSLNIVALYSDAEGNPSPGQGRTLPRSGPRNLRVFGETTNSLSVAWDHADGPVQQYRIIYSPTVGDPIDEYTTVPGRRNNVILQPLQPDTPYKITIIPVYEDGDGAHLIGNGRTVGLLPPQNIHISDEWYTRFRVSWDPSPSPVLGYKIVYKPAGSNEPMEVFVGEVTSYTLHNLNPSTTYDVNVYAQYDSGLSVPLTDQGTTCESLYLNVTDLKTYQVGWDTFCVRWLAHRAATSYRLKLSPADGTRGQEITVRGSETSHCFTDLSPETDYSVTVFVQTPNLEGPGVSVKERTTLKPTEAPTEPPTPPPPPTIPPAREVCKGAKADIVFLTDASWSIGDDNFNKVVKFIFNTVGGFDEISPAGIQVSFVQYSDEVKSEFKLNTYNDKALALGALQNIRYRGGNTRTGKALTFIKEKVLTWESGMRKNVPKVLVVVTDGRSQDEVKKAALVIQQSGFSVFVVGVADVDYNELANIASKPSERHVFIVDDFESFEKIEDNLITFVCETATSSCPLIYLDGYTSPGFKMLEAYNLTEKNFASVQGVSLESGSFPSHSSYRLQKNAFVSQPTVLLPETPSDPFAIWQITDRDYKPQVGVHIVVTSKSVKIYIDCYEIVEKDIKEAGNITTDGYEILGKLLKGERKSATFQIQNFDIVCSPVWTSRDRCCDIPSRMKQNAQLFRMLAHVHRTALDPRDPPALQGPPVLVEIQVLLVPRVLQALRDPMASLFPVNKHLSQKRKKGRQREEGRDEERKEGRKKLETCGGTEENKAQESTPKTMVMKEDVLPGWSCQRQEAWVAFSSDRFSNEPQFWGLLESSKTSTGSGKSYTCVCESNHRSSWPPSHGGKQQ</sequence>
<keyword evidence="5" id="KW-0677">Repeat</keyword>
<dbReference type="GO" id="GO:0005581">
    <property type="term" value="C:collagen trimer"/>
    <property type="evidence" value="ECO:0007669"/>
    <property type="project" value="UniProtKB-KW"/>
</dbReference>
<evidence type="ECO:0000256" key="10">
    <source>
        <dbReference type="ARBA" id="ARBA00023278"/>
    </source>
</evidence>
<dbReference type="GO" id="GO:0007155">
    <property type="term" value="P:cell adhesion"/>
    <property type="evidence" value="ECO:0007669"/>
    <property type="project" value="UniProtKB-KW"/>
</dbReference>
<comment type="subcellular location">
    <subcellularLocation>
        <location evidence="1">Secreted</location>
        <location evidence="1">Extracellular space</location>
        <location evidence="1">Extracellular matrix</location>
    </subcellularLocation>
</comment>
<dbReference type="SUPFAM" id="SSF53300">
    <property type="entry name" value="vWA-like"/>
    <property type="match status" value="1"/>
</dbReference>
<evidence type="ECO:0000256" key="12">
    <source>
        <dbReference type="SAM" id="MobiDB-lite"/>
    </source>
</evidence>
<keyword evidence="4" id="KW-0732">Signal</keyword>
<dbReference type="CDD" id="cd00063">
    <property type="entry name" value="FN3"/>
    <property type="match status" value="6"/>
</dbReference>
<dbReference type="PRINTS" id="PR00453">
    <property type="entry name" value="VWFADOMAIN"/>
</dbReference>
<dbReference type="InterPro" id="IPR013320">
    <property type="entry name" value="ConA-like_dom_sf"/>
</dbReference>
<feature type="domain" description="Fibronectin type-III" evidence="14">
    <location>
        <begin position="146"/>
        <end position="236"/>
    </location>
</feature>
<evidence type="ECO:0000256" key="3">
    <source>
        <dbReference type="ARBA" id="ARBA00022530"/>
    </source>
</evidence>
<dbReference type="FunFam" id="2.60.40.10:FF:000121">
    <property type="entry name" value="Collagen type XII alpha 1 chain"/>
    <property type="match status" value="3"/>
</dbReference>
<evidence type="ECO:0000259" key="14">
    <source>
        <dbReference type="PROSITE" id="PS50853"/>
    </source>
</evidence>
<evidence type="ECO:0000256" key="7">
    <source>
        <dbReference type="ARBA" id="ARBA00023119"/>
    </source>
</evidence>
<feature type="region of interest" description="Disordered" evidence="12">
    <location>
        <begin position="626"/>
        <end position="646"/>
    </location>
</feature>
<accession>A0A212C669</accession>
<dbReference type="PANTHER" id="PTHR24020">
    <property type="entry name" value="COLLAGEN ALPHA"/>
    <property type="match status" value="1"/>
</dbReference>
<feature type="domain" description="Fibronectin type-III" evidence="14">
    <location>
        <begin position="539"/>
        <end position="627"/>
    </location>
</feature>
<feature type="domain" description="Fibronectin type-III" evidence="14">
    <location>
        <begin position="448"/>
        <end position="536"/>
    </location>
</feature>
<evidence type="ECO:0000256" key="9">
    <source>
        <dbReference type="ARBA" id="ARBA00023180"/>
    </source>
</evidence>
<dbReference type="SUPFAM" id="SSF49899">
    <property type="entry name" value="Concanavalin A-like lectins/glucanases"/>
    <property type="match status" value="1"/>
</dbReference>
<feature type="region of interest" description="Disordered" evidence="12">
    <location>
        <begin position="1059"/>
        <end position="1103"/>
    </location>
</feature>
<dbReference type="PROSITE" id="PS50853">
    <property type="entry name" value="FN3"/>
    <property type="match status" value="6"/>
</dbReference>
<evidence type="ECO:0000313" key="15">
    <source>
        <dbReference type="EMBL" id="OWK01480.1"/>
    </source>
</evidence>
<dbReference type="Pfam" id="PF00041">
    <property type="entry name" value="fn3"/>
    <property type="match status" value="6"/>
</dbReference>
<dbReference type="FunFam" id="2.60.40.10:FF:000816">
    <property type="entry name" value="collagen alpha-1(XII) chain isoform X2"/>
    <property type="match status" value="1"/>
</dbReference>
<feature type="domain" description="Fibronectin type-III" evidence="14">
    <location>
        <begin position="265"/>
        <end position="356"/>
    </location>
</feature>
<feature type="domain" description="VWFA" evidence="13">
    <location>
        <begin position="656"/>
        <end position="829"/>
    </location>
</feature>
<keyword evidence="7" id="KW-0176">Collagen</keyword>
<evidence type="ECO:0000256" key="1">
    <source>
        <dbReference type="ARBA" id="ARBA00004498"/>
    </source>
</evidence>
<dbReference type="PROSITE" id="PS50234">
    <property type="entry name" value="VWFA"/>
    <property type="match status" value="1"/>
</dbReference>
<keyword evidence="16" id="KW-1185">Reference proteome</keyword>
<reference evidence="15 16" key="1">
    <citation type="journal article" date="2018" name="Mol. Genet. Genomics">
        <title>The red deer Cervus elaphus genome CerEla1.0: sequencing, annotating, genes, and chromosomes.</title>
        <authorList>
            <person name="Bana N.A."/>
            <person name="Nyiri A."/>
            <person name="Nagy J."/>
            <person name="Frank K."/>
            <person name="Nagy T."/>
            <person name="Steger V."/>
            <person name="Schiller M."/>
            <person name="Lakatos P."/>
            <person name="Sugar L."/>
            <person name="Horn P."/>
            <person name="Barta E."/>
            <person name="Orosz L."/>
        </authorList>
    </citation>
    <scope>NUCLEOTIDE SEQUENCE [LARGE SCALE GENOMIC DNA]</scope>
    <source>
        <strain evidence="15">Hungarian</strain>
    </source>
</reference>
<dbReference type="InterPro" id="IPR036116">
    <property type="entry name" value="FN3_sf"/>
</dbReference>
<dbReference type="InterPro" id="IPR048287">
    <property type="entry name" value="TSPN-like_N"/>
</dbReference>
<keyword evidence="10" id="KW-0379">Hydroxylation</keyword>
<dbReference type="Gene3D" id="2.60.120.200">
    <property type="match status" value="2"/>
</dbReference>
<evidence type="ECO:0000259" key="13">
    <source>
        <dbReference type="PROSITE" id="PS50234"/>
    </source>
</evidence>
<keyword evidence="3" id="KW-0272">Extracellular matrix</keyword>
<protein>
    <submittedName>
        <fullName evidence="15">COL12A1</fullName>
    </submittedName>
</protein>
<dbReference type="FunFam" id="2.60.40.10:FF:000018">
    <property type="entry name" value="collagen alpha-1(XII) chain isoform X1"/>
    <property type="match status" value="1"/>
</dbReference>
<feature type="domain" description="Fibronectin type-III" evidence="14">
    <location>
        <begin position="46"/>
        <end position="143"/>
    </location>
</feature>
<evidence type="ECO:0000256" key="5">
    <source>
        <dbReference type="ARBA" id="ARBA00022737"/>
    </source>
</evidence>
<feature type="compositionally biased region" description="Pro residues" evidence="12">
    <location>
        <begin position="632"/>
        <end position="644"/>
    </location>
</feature>